<evidence type="ECO:0000256" key="1">
    <source>
        <dbReference type="SAM" id="Phobius"/>
    </source>
</evidence>
<evidence type="ECO:0000313" key="3">
    <source>
        <dbReference type="Proteomes" id="UP000178086"/>
    </source>
</evidence>
<accession>A0A1F2UIH4</accession>
<dbReference type="EMBL" id="MELI01000084">
    <property type="protein sequence ID" value="OFW32827.1"/>
    <property type="molecule type" value="Genomic_DNA"/>
</dbReference>
<keyword evidence="1" id="KW-1133">Transmembrane helix</keyword>
<evidence type="ECO:0000313" key="2">
    <source>
        <dbReference type="EMBL" id="OFW32827.1"/>
    </source>
</evidence>
<feature type="transmembrane region" description="Helical" evidence="1">
    <location>
        <begin position="57"/>
        <end position="77"/>
    </location>
</feature>
<gene>
    <name evidence="2" type="ORF">A2074_05395</name>
</gene>
<name>A0A1F2UIH4_9ACTN</name>
<evidence type="ECO:0008006" key="4">
    <source>
        <dbReference type="Google" id="ProtNLM"/>
    </source>
</evidence>
<organism evidence="2 3">
    <name type="scientific">Candidatus Aquicultor primus</name>
    <dbReference type="NCBI Taxonomy" id="1797195"/>
    <lineage>
        <taxon>Bacteria</taxon>
        <taxon>Bacillati</taxon>
        <taxon>Actinomycetota</taxon>
        <taxon>Candidatus Aquicultoria</taxon>
        <taxon>Candidatus Aquicultorales</taxon>
        <taxon>Candidatus Aquicultoraceae</taxon>
        <taxon>Candidatus Aquicultor</taxon>
    </lineage>
</organism>
<protein>
    <recommendedName>
        <fullName evidence="4">Cytochrome C biogenesis protein transmembrane domain-containing protein</fullName>
    </recommendedName>
</protein>
<keyword evidence="1" id="KW-0812">Transmembrane</keyword>
<feature type="transmembrane region" description="Helical" evidence="1">
    <location>
        <begin position="17"/>
        <end position="45"/>
    </location>
</feature>
<reference evidence="2 3" key="1">
    <citation type="journal article" date="2016" name="Nat. Commun.">
        <title>Thousands of microbial genomes shed light on interconnected biogeochemical processes in an aquifer system.</title>
        <authorList>
            <person name="Anantharaman K."/>
            <person name="Brown C.T."/>
            <person name="Hug L.A."/>
            <person name="Sharon I."/>
            <person name="Castelle C.J."/>
            <person name="Probst A.J."/>
            <person name="Thomas B.C."/>
            <person name="Singh A."/>
            <person name="Wilkins M.J."/>
            <person name="Karaoz U."/>
            <person name="Brodie E.L."/>
            <person name="Williams K.H."/>
            <person name="Hubbard S.S."/>
            <person name="Banfield J.F."/>
        </authorList>
    </citation>
    <scope>NUCLEOTIDE SEQUENCE [LARGE SCALE GENOMIC DNA]</scope>
</reference>
<keyword evidence="1" id="KW-0472">Membrane</keyword>
<proteinExistence type="predicted"/>
<comment type="caution">
    <text evidence="2">The sequence shown here is derived from an EMBL/GenBank/DDBJ whole genome shotgun (WGS) entry which is preliminary data.</text>
</comment>
<sequence length="84" mass="9058">MLDEIAQQFSLVLNDSLLLAFGLAFAGGLFTGFSPCVLPFFPAIIGYVAKNTEVSEAAVLVIVGLYFMQIIRLRLALPIKDHAG</sequence>
<dbReference type="AlphaFoldDB" id="A0A1F2UIH4"/>
<dbReference type="Proteomes" id="UP000178086">
    <property type="component" value="Unassembled WGS sequence"/>
</dbReference>